<dbReference type="Gene3D" id="2.60.120.260">
    <property type="entry name" value="Galactose-binding domain-like"/>
    <property type="match status" value="2"/>
</dbReference>
<dbReference type="InterPro" id="IPR008979">
    <property type="entry name" value="Galactose-bd-like_sf"/>
</dbReference>
<dbReference type="AlphaFoldDB" id="V3ZSA5"/>
<dbReference type="HOGENOM" id="CLU_901044_0_0_1"/>
<name>V3ZSA5_LOTGI</name>
<keyword evidence="4" id="KW-1185">Reference proteome</keyword>
<feature type="signal peptide" evidence="1">
    <location>
        <begin position="1"/>
        <end position="21"/>
    </location>
</feature>
<evidence type="ECO:0000313" key="4">
    <source>
        <dbReference type="Proteomes" id="UP000030746"/>
    </source>
</evidence>
<feature type="domain" description="CBM6" evidence="2">
    <location>
        <begin position="176"/>
        <end position="291"/>
    </location>
</feature>
<dbReference type="CDD" id="cd02795">
    <property type="entry name" value="CBM6-CBM35-CBM36_like"/>
    <property type="match status" value="1"/>
</dbReference>
<dbReference type="CTD" id="20236443"/>
<dbReference type="GeneID" id="20236443"/>
<dbReference type="KEGG" id="lgi:LOTGIDRAFT_154901"/>
<sequence>MSVMVVIVGLLSLLVIKQVIAVEVFIEGENNKNVINSRSEASNQQTLQLSEDDKATYEFCLTESALVKVKNIRYSNDGGTDRIDVIVNDDTIGSFQTTGEANNGQNWNVFRSSGEVGQSQMNSGRHKLYVKVDTADQYGVEIDNIQLEVNNNDDQDTINCRYKSISIEGEAVQGQYEINSRSEASNSQVLKLSNGDVASFTFCVPATTRVVLDNIRSSNDGESDTMEVRLDDEVLGTFQSISGSNGGHNWNVFYRSGRIGTEQTLQKGEHTVTITVSADTYGVEIDVLQFSMLGTDINQNDVVNCNYNN</sequence>
<dbReference type="Proteomes" id="UP000030746">
    <property type="component" value="Unassembled WGS sequence"/>
</dbReference>
<dbReference type="RefSeq" id="XP_009063652.1">
    <property type="nucleotide sequence ID" value="XM_009065404.1"/>
</dbReference>
<keyword evidence="1" id="KW-0732">Signal</keyword>
<organism evidence="3 4">
    <name type="scientific">Lottia gigantea</name>
    <name type="common">Giant owl limpet</name>
    <dbReference type="NCBI Taxonomy" id="225164"/>
    <lineage>
        <taxon>Eukaryota</taxon>
        <taxon>Metazoa</taxon>
        <taxon>Spiralia</taxon>
        <taxon>Lophotrochozoa</taxon>
        <taxon>Mollusca</taxon>
        <taxon>Gastropoda</taxon>
        <taxon>Patellogastropoda</taxon>
        <taxon>Lottioidea</taxon>
        <taxon>Lottiidae</taxon>
        <taxon>Lottia</taxon>
    </lineage>
</organism>
<proteinExistence type="predicted"/>
<dbReference type="InterPro" id="IPR005084">
    <property type="entry name" value="CBM6"/>
</dbReference>
<dbReference type="GO" id="GO:0030246">
    <property type="term" value="F:carbohydrate binding"/>
    <property type="evidence" value="ECO:0007669"/>
    <property type="project" value="InterPro"/>
</dbReference>
<evidence type="ECO:0000256" key="1">
    <source>
        <dbReference type="SAM" id="SignalP"/>
    </source>
</evidence>
<feature type="chain" id="PRO_5004716563" description="CBM6 domain-containing protein" evidence="1">
    <location>
        <begin position="22"/>
        <end position="309"/>
    </location>
</feature>
<evidence type="ECO:0000313" key="3">
    <source>
        <dbReference type="EMBL" id="ESO85405.1"/>
    </source>
</evidence>
<gene>
    <name evidence="3" type="ORF">LOTGIDRAFT_154901</name>
</gene>
<dbReference type="OrthoDB" id="6160993at2759"/>
<accession>V3ZSA5</accession>
<dbReference type="Pfam" id="PF03422">
    <property type="entry name" value="CBM_6"/>
    <property type="match status" value="1"/>
</dbReference>
<dbReference type="SUPFAM" id="SSF49785">
    <property type="entry name" value="Galactose-binding domain-like"/>
    <property type="match status" value="2"/>
</dbReference>
<reference evidence="3 4" key="1">
    <citation type="journal article" date="2013" name="Nature">
        <title>Insights into bilaterian evolution from three spiralian genomes.</title>
        <authorList>
            <person name="Simakov O."/>
            <person name="Marletaz F."/>
            <person name="Cho S.J."/>
            <person name="Edsinger-Gonzales E."/>
            <person name="Havlak P."/>
            <person name="Hellsten U."/>
            <person name="Kuo D.H."/>
            <person name="Larsson T."/>
            <person name="Lv J."/>
            <person name="Arendt D."/>
            <person name="Savage R."/>
            <person name="Osoegawa K."/>
            <person name="de Jong P."/>
            <person name="Grimwood J."/>
            <person name="Chapman J.A."/>
            <person name="Shapiro H."/>
            <person name="Aerts A."/>
            <person name="Otillar R.P."/>
            <person name="Terry A.Y."/>
            <person name="Boore J.L."/>
            <person name="Grigoriev I.V."/>
            <person name="Lindberg D.R."/>
            <person name="Seaver E.C."/>
            <person name="Weisblat D.A."/>
            <person name="Putnam N.H."/>
            <person name="Rokhsar D.S."/>
        </authorList>
    </citation>
    <scope>NUCLEOTIDE SEQUENCE [LARGE SCALE GENOMIC DNA]</scope>
</reference>
<evidence type="ECO:0000259" key="2">
    <source>
        <dbReference type="Pfam" id="PF03422"/>
    </source>
</evidence>
<protein>
    <recommendedName>
        <fullName evidence="2">CBM6 domain-containing protein</fullName>
    </recommendedName>
</protein>
<dbReference type="EMBL" id="KB203274">
    <property type="protein sequence ID" value="ESO85405.1"/>
    <property type="molecule type" value="Genomic_DNA"/>
</dbReference>